<dbReference type="InterPro" id="IPR052360">
    <property type="entry name" value="Transcr_Regulatory_Proteins"/>
</dbReference>
<evidence type="ECO:0000256" key="3">
    <source>
        <dbReference type="ARBA" id="ARBA00023015"/>
    </source>
</evidence>
<keyword evidence="6" id="KW-0539">Nucleus</keyword>
<evidence type="ECO:0000256" key="5">
    <source>
        <dbReference type="ARBA" id="ARBA00023163"/>
    </source>
</evidence>
<keyword evidence="3" id="KW-0805">Transcription regulation</keyword>
<evidence type="ECO:0000256" key="1">
    <source>
        <dbReference type="ARBA" id="ARBA00022723"/>
    </source>
</evidence>
<proteinExistence type="predicted"/>
<protein>
    <submittedName>
        <fullName evidence="7">Uncharacterized protein</fullName>
    </submittedName>
</protein>
<keyword evidence="5" id="KW-0804">Transcription</keyword>
<dbReference type="Pfam" id="PF11951">
    <property type="entry name" value="Fungal_trans_2"/>
    <property type="match status" value="1"/>
</dbReference>
<dbReference type="AlphaFoldDB" id="A0AAQ3R8X3"/>
<sequence length="576" mass="64768">MTKPVVRQRVKRPKTRTGCRTCRGYMPHLVKAATLTCASSPPAELVTLNVMNNDHRAPIVGKRTDEVTKQMIRRNPRMTAMAFTSRERMAFDFFRLQSIYQLPGGSSKLLWERLALEMAQREPAIKHAVVALGSIHRALTADLSSPTSDHKGIDQEQYQFALAQSTMAMSKLRLYIGSKDMLSHKDTHTEIILVLSLLMFGFEAFHGQNDRVAVHLRTGIRILYDRLRQQQENHDSEKRVVIMRATALSNMDVLTQTFVRLDADMGIADNSESYLHPVCSGPVPSSFFTLEEANAHLDALAARIDDIANELTEVAGDALAEDMNLDELDPASCECLCTAASRTTDLSSYPDLITAMELLRNDMKLWMSAFANIAVTPTNEMEHLLTRIFCFHTWFTIETLRDESETEVDRFHDQFAYILTLIETYCAQSQTDSTFSSFTNPHETNRTPPAFSLGTGLVSCLCLVIAKSRSSTLRNRAIKLLQTINLTGFYNRTELVGYMQALIDVEESHAATLTGKEKNLGFECSEIPEEARIFSVEMVLVGKDDEQFTNGEAAGFVYAMRDFEDDEKFTLGTCRL</sequence>
<reference evidence="7 8" key="1">
    <citation type="submission" date="2023-11" db="EMBL/GenBank/DDBJ databases">
        <title>An acidophilic fungus is an integral part of prey digestion in a carnivorous sundew plant.</title>
        <authorList>
            <person name="Tsai I.J."/>
        </authorList>
    </citation>
    <scope>NUCLEOTIDE SEQUENCE [LARGE SCALE GENOMIC DNA]</scope>
    <source>
        <strain evidence="7">169a</strain>
    </source>
</reference>
<dbReference type="Proteomes" id="UP001303373">
    <property type="component" value="Chromosome 7"/>
</dbReference>
<dbReference type="PANTHER" id="PTHR36206">
    <property type="entry name" value="ASPERCRYPTIN BIOSYNTHESIS CLUSTER-SPECIFIC TRANSCRIPTION REGULATOR ATNN-RELATED"/>
    <property type="match status" value="1"/>
</dbReference>
<keyword evidence="1" id="KW-0479">Metal-binding</keyword>
<dbReference type="GO" id="GO:0003677">
    <property type="term" value="F:DNA binding"/>
    <property type="evidence" value="ECO:0007669"/>
    <property type="project" value="UniProtKB-KW"/>
</dbReference>
<accession>A0AAQ3R8X3</accession>
<keyword evidence="2" id="KW-0862">Zinc</keyword>
<dbReference type="PANTHER" id="PTHR36206:SF12">
    <property type="entry name" value="ASPERCRYPTIN BIOSYNTHESIS CLUSTER-SPECIFIC TRANSCRIPTION REGULATOR ATNN-RELATED"/>
    <property type="match status" value="1"/>
</dbReference>
<keyword evidence="8" id="KW-1185">Reference proteome</keyword>
<dbReference type="GO" id="GO:0046872">
    <property type="term" value="F:metal ion binding"/>
    <property type="evidence" value="ECO:0007669"/>
    <property type="project" value="UniProtKB-KW"/>
</dbReference>
<evidence type="ECO:0000313" key="8">
    <source>
        <dbReference type="Proteomes" id="UP001303373"/>
    </source>
</evidence>
<gene>
    <name evidence="7" type="ORF">R9X50_00513500</name>
</gene>
<organism evidence="7 8">
    <name type="scientific">Acrodontium crateriforme</name>
    <dbReference type="NCBI Taxonomy" id="150365"/>
    <lineage>
        <taxon>Eukaryota</taxon>
        <taxon>Fungi</taxon>
        <taxon>Dikarya</taxon>
        <taxon>Ascomycota</taxon>
        <taxon>Pezizomycotina</taxon>
        <taxon>Dothideomycetes</taxon>
        <taxon>Dothideomycetidae</taxon>
        <taxon>Mycosphaerellales</taxon>
        <taxon>Teratosphaeriaceae</taxon>
        <taxon>Acrodontium</taxon>
    </lineage>
</organism>
<dbReference type="EMBL" id="CP138586">
    <property type="protein sequence ID" value="WPH02279.1"/>
    <property type="molecule type" value="Genomic_DNA"/>
</dbReference>
<keyword evidence="4" id="KW-0238">DNA-binding</keyword>
<evidence type="ECO:0000256" key="6">
    <source>
        <dbReference type="ARBA" id="ARBA00023242"/>
    </source>
</evidence>
<evidence type="ECO:0000256" key="2">
    <source>
        <dbReference type="ARBA" id="ARBA00022833"/>
    </source>
</evidence>
<dbReference type="InterPro" id="IPR021858">
    <property type="entry name" value="Fun_TF"/>
</dbReference>
<evidence type="ECO:0000256" key="4">
    <source>
        <dbReference type="ARBA" id="ARBA00023125"/>
    </source>
</evidence>
<name>A0AAQ3R8X3_9PEZI</name>
<evidence type="ECO:0000313" key="7">
    <source>
        <dbReference type="EMBL" id="WPH02279.1"/>
    </source>
</evidence>